<name>A0A7J3XZM6_9CREN</name>
<protein>
    <submittedName>
        <fullName evidence="2">Diphthine--ammonia ligase</fullName>
        <ecNumber evidence="2">6.3.1.14</ecNumber>
    </submittedName>
</protein>
<comment type="caution">
    <text evidence="2">The sequence shown here is derived from an EMBL/GenBank/DDBJ whole genome shotgun (WGS) entry which is preliminary data.</text>
</comment>
<organism evidence="2">
    <name type="scientific">Thermogladius calderae</name>
    <dbReference type="NCBI Taxonomy" id="1200300"/>
    <lineage>
        <taxon>Archaea</taxon>
        <taxon>Thermoproteota</taxon>
        <taxon>Thermoprotei</taxon>
        <taxon>Desulfurococcales</taxon>
        <taxon>Desulfurococcaceae</taxon>
        <taxon>Thermogladius</taxon>
    </lineage>
</organism>
<dbReference type="InterPro" id="IPR030662">
    <property type="entry name" value="DPH6/MJ0570"/>
</dbReference>
<dbReference type="Pfam" id="PF01902">
    <property type="entry name" value="Diphthami_syn_2"/>
    <property type="match status" value="1"/>
</dbReference>
<accession>A0A7J3XZM6</accession>
<dbReference type="PANTHER" id="PTHR12196">
    <property type="entry name" value="DOMAIN OF UNKNOWN FUNCTION 71 DUF71 -CONTAINING PROTEIN"/>
    <property type="match status" value="1"/>
</dbReference>
<dbReference type="GO" id="GO:0017178">
    <property type="term" value="F:diphthine-ammonia ligase activity"/>
    <property type="evidence" value="ECO:0007669"/>
    <property type="project" value="UniProtKB-EC"/>
</dbReference>
<keyword evidence="2" id="KW-0436">Ligase</keyword>
<dbReference type="EMBL" id="DRYK01000055">
    <property type="protein sequence ID" value="HHP67929.1"/>
    <property type="molecule type" value="Genomic_DNA"/>
</dbReference>
<dbReference type="EC" id="6.3.1.14" evidence="2"/>
<dbReference type="GO" id="GO:0017183">
    <property type="term" value="P:protein histidyl modification to diphthamide"/>
    <property type="evidence" value="ECO:0007669"/>
    <property type="project" value="TreeGrafter"/>
</dbReference>
<dbReference type="InterPro" id="IPR002761">
    <property type="entry name" value="Diphthami_syn_dom"/>
</dbReference>
<dbReference type="Gene3D" id="3.90.1490.10">
    <property type="entry name" value="putative n-type atp pyrophosphatase, domain 2"/>
    <property type="match status" value="1"/>
</dbReference>
<proteinExistence type="predicted"/>
<feature type="domain" description="Diphthamide synthase" evidence="1">
    <location>
        <begin position="1"/>
        <end position="208"/>
    </location>
</feature>
<evidence type="ECO:0000313" key="2">
    <source>
        <dbReference type="EMBL" id="HHP67929.1"/>
    </source>
</evidence>
<dbReference type="NCBIfam" id="TIGR00290">
    <property type="entry name" value="MJ0570_dom"/>
    <property type="match status" value="1"/>
</dbReference>
<dbReference type="CDD" id="cd01994">
    <property type="entry name" value="AANH_PF0828-like"/>
    <property type="match status" value="1"/>
</dbReference>
<gene>
    <name evidence="2" type="ORF">ENM60_03970</name>
</gene>
<sequence>MALIKALENGFKVVSLVSIQPLYDYSMLYHRPLFSAVSLQAYSLGIPLESISVANEDMEKDALEKILERVKARYGITHVVTGGIGSRFQKRAFEEISRKIGLETYSPLWGLNQEEYLYMLLDSGIKFMIISITTMGLPHRLLGKVLDREDVDTIIRFSRKYGFNPSFEGGEAETFVVDMPLFKYALRVEGAPRILSEYEAHFEIRKISLYRKTSS</sequence>
<evidence type="ECO:0000259" key="1">
    <source>
        <dbReference type="Pfam" id="PF01902"/>
    </source>
</evidence>
<dbReference type="InterPro" id="IPR014729">
    <property type="entry name" value="Rossmann-like_a/b/a_fold"/>
</dbReference>
<dbReference type="PANTHER" id="PTHR12196:SF2">
    <property type="entry name" value="DIPHTHINE--AMMONIA LIGASE"/>
    <property type="match status" value="1"/>
</dbReference>
<reference evidence="2" key="1">
    <citation type="journal article" date="2020" name="mSystems">
        <title>Genome- and Community-Level Interaction Insights into Carbon Utilization and Element Cycling Functions of Hydrothermarchaeota in Hydrothermal Sediment.</title>
        <authorList>
            <person name="Zhou Z."/>
            <person name="Liu Y."/>
            <person name="Xu W."/>
            <person name="Pan J."/>
            <person name="Luo Z.H."/>
            <person name="Li M."/>
        </authorList>
    </citation>
    <scope>NUCLEOTIDE SEQUENCE [LARGE SCALE GENOMIC DNA]</scope>
    <source>
        <strain evidence="2">SpSt-110</strain>
    </source>
</reference>
<dbReference type="SUPFAM" id="SSF52402">
    <property type="entry name" value="Adenine nucleotide alpha hydrolases-like"/>
    <property type="match status" value="1"/>
</dbReference>
<dbReference type="Gene3D" id="3.40.50.620">
    <property type="entry name" value="HUPs"/>
    <property type="match status" value="1"/>
</dbReference>
<dbReference type="AlphaFoldDB" id="A0A7J3XZM6"/>